<proteinExistence type="predicted"/>
<dbReference type="EMBL" id="RFES01000005">
    <property type="protein sequence ID" value="RSO57563.1"/>
    <property type="molecule type" value="Genomic_DNA"/>
</dbReference>
<sequence length="106" mass="11840">MNKNKVLKIWLELGIGRGTAIAKALNVSRQFIHSTAHGNKGISNTSWEAFTYAMSIVELDEMRSQKNVEQNIVKAARNSHSRDSEVKNMSLAELDKWVDVLGRLAA</sequence>
<reference evidence="1 2" key="1">
    <citation type="submission" date="2018-10" db="EMBL/GenBank/DDBJ databases">
        <title>GWAS and RNA-Seq identify cryptic mechanisms of antimicrobial resistance in Acinetobacter baumannii.</title>
        <authorList>
            <person name="Sahl J.W."/>
        </authorList>
    </citation>
    <scope>NUCLEOTIDE SEQUENCE [LARGE SCALE GENOMIC DNA]</scope>
    <source>
        <strain evidence="1 2">TG41018</strain>
    </source>
</reference>
<accession>A0A429K0U3</accession>
<evidence type="ECO:0000313" key="1">
    <source>
        <dbReference type="EMBL" id="RSO57563.1"/>
    </source>
</evidence>
<dbReference type="RefSeq" id="WP_125698883.1">
    <property type="nucleotide sequence ID" value="NZ_RFES01000005.1"/>
</dbReference>
<dbReference type="AlphaFoldDB" id="A0A429K0U3"/>
<name>A0A429K0U3_9GAMM</name>
<comment type="caution">
    <text evidence="1">The sequence shown here is derived from an EMBL/GenBank/DDBJ whole genome shotgun (WGS) entry which is preliminary data.</text>
</comment>
<organism evidence="1 2">
    <name type="scientific">Acinetobacter lactucae</name>
    <dbReference type="NCBI Taxonomy" id="1785128"/>
    <lineage>
        <taxon>Bacteria</taxon>
        <taxon>Pseudomonadati</taxon>
        <taxon>Pseudomonadota</taxon>
        <taxon>Gammaproteobacteria</taxon>
        <taxon>Moraxellales</taxon>
        <taxon>Moraxellaceae</taxon>
        <taxon>Acinetobacter</taxon>
        <taxon>Acinetobacter calcoaceticus/baumannii complex</taxon>
    </lineage>
</organism>
<gene>
    <name evidence="1" type="ORF">EA756_08710</name>
</gene>
<protein>
    <submittedName>
        <fullName evidence="1">Uncharacterized protein</fullName>
    </submittedName>
</protein>
<evidence type="ECO:0000313" key="2">
    <source>
        <dbReference type="Proteomes" id="UP000276905"/>
    </source>
</evidence>
<dbReference type="Proteomes" id="UP000276905">
    <property type="component" value="Unassembled WGS sequence"/>
</dbReference>